<dbReference type="InterPro" id="IPR036745">
    <property type="entry name" value="PolIII_theta_sf"/>
</dbReference>
<dbReference type="GO" id="GO:0006260">
    <property type="term" value="P:DNA replication"/>
    <property type="evidence" value="ECO:0007669"/>
    <property type="project" value="InterPro"/>
</dbReference>
<dbReference type="GO" id="GO:0003677">
    <property type="term" value="F:DNA binding"/>
    <property type="evidence" value="ECO:0007669"/>
    <property type="project" value="InterPro"/>
</dbReference>
<gene>
    <name evidence="1" type="ORF">SAMN02583745_00766</name>
</gene>
<accession>A0A1H9ZZU6</accession>
<dbReference type="AlphaFoldDB" id="A0A1H9ZZU6"/>
<reference evidence="2" key="1">
    <citation type="submission" date="2016-10" db="EMBL/GenBank/DDBJ databases">
        <authorList>
            <person name="Varghese N."/>
            <person name="Submissions S."/>
        </authorList>
    </citation>
    <scope>NUCLEOTIDE SEQUENCE [LARGE SCALE GENOMIC DNA]</scope>
    <source>
        <strain evidence="2">DSM 18579</strain>
    </source>
</reference>
<dbReference type="EMBL" id="FOHV01000004">
    <property type="protein sequence ID" value="SES86910.1"/>
    <property type="molecule type" value="Genomic_DNA"/>
</dbReference>
<organism evidence="1 2">
    <name type="scientific">Thorsellia anophelis DSM 18579</name>
    <dbReference type="NCBI Taxonomy" id="1123402"/>
    <lineage>
        <taxon>Bacteria</taxon>
        <taxon>Pseudomonadati</taxon>
        <taxon>Pseudomonadota</taxon>
        <taxon>Gammaproteobacteria</taxon>
        <taxon>Enterobacterales</taxon>
        <taxon>Thorselliaceae</taxon>
        <taxon>Thorsellia</taxon>
    </lineage>
</organism>
<dbReference type="OrthoDB" id="6506252at2"/>
<dbReference type="GO" id="GO:0003887">
    <property type="term" value="F:DNA-directed DNA polymerase activity"/>
    <property type="evidence" value="ECO:0007669"/>
    <property type="project" value="InterPro"/>
</dbReference>
<dbReference type="SUPFAM" id="SSF46575">
    <property type="entry name" value="DNA polymerase III theta subunit-like"/>
    <property type="match status" value="1"/>
</dbReference>
<dbReference type="STRING" id="1123402.SAMN02583745_00766"/>
<protein>
    <submittedName>
        <fullName evidence="1">DNA polymerase-3 subunit theta</fullName>
    </submittedName>
</protein>
<dbReference type="Gene3D" id="1.20.58.250">
    <property type="entry name" value="DNA polymerase III-theta"/>
    <property type="match status" value="1"/>
</dbReference>
<proteinExistence type="predicted"/>
<dbReference type="Proteomes" id="UP000242642">
    <property type="component" value="Unassembled WGS sequence"/>
</dbReference>
<name>A0A1H9ZZU6_9GAMM</name>
<evidence type="ECO:0000313" key="2">
    <source>
        <dbReference type="Proteomes" id="UP000242642"/>
    </source>
</evidence>
<dbReference type="RefSeq" id="WP_093317937.1">
    <property type="nucleotide sequence ID" value="NZ_FOHV01000004.1"/>
</dbReference>
<dbReference type="InterPro" id="IPR009052">
    <property type="entry name" value="DNA_pol_III_theta_bac"/>
</dbReference>
<keyword evidence="2" id="KW-1185">Reference proteome</keyword>
<sequence>MKTEHNLAKLDTIAQQKLQVDMAASSVAYHEKYQQFVNLAEVSRNQPPELQSYFMERLDYYRQLSQTIGVLESIED</sequence>
<evidence type="ECO:0000313" key="1">
    <source>
        <dbReference type="EMBL" id="SES86910.1"/>
    </source>
</evidence>
<dbReference type="Pfam" id="PF06440">
    <property type="entry name" value="DNA_pol3_theta"/>
    <property type="match status" value="1"/>
</dbReference>